<dbReference type="GO" id="GO:0008757">
    <property type="term" value="F:S-adenosylmethionine-dependent methyltransferase activity"/>
    <property type="evidence" value="ECO:0007669"/>
    <property type="project" value="InterPro"/>
</dbReference>
<evidence type="ECO:0000259" key="1">
    <source>
        <dbReference type="Pfam" id="PF08241"/>
    </source>
</evidence>
<keyword evidence="3" id="KW-1185">Reference proteome</keyword>
<reference evidence="2 3" key="1">
    <citation type="submission" date="2020-08" db="EMBL/GenBank/DDBJ databases">
        <title>Genomic Encyclopedia of Type Strains, Phase IV (KMG-IV): sequencing the most valuable type-strain genomes for metagenomic binning, comparative biology and taxonomic classification.</title>
        <authorList>
            <person name="Goeker M."/>
        </authorList>
    </citation>
    <scope>NUCLEOTIDE SEQUENCE [LARGE SCALE GENOMIC DNA]</scope>
    <source>
        <strain evidence="2 3">DSM 24696</strain>
    </source>
</reference>
<dbReference type="RefSeq" id="WP_184664434.1">
    <property type="nucleotide sequence ID" value="NZ_JACHHB010000009.1"/>
</dbReference>
<evidence type="ECO:0000313" key="2">
    <source>
        <dbReference type="EMBL" id="MBB5174004.1"/>
    </source>
</evidence>
<sequence>MEYTGERIIPEKMDPMNGMLLEHIARYYFATNYAQGRVLDIACGAGYGAKMLAKKNKKVIDEIIAVDIDEEAIDYGQGQYYHPLLSFQVADLTDEQLTNQLGTFDTIVSFETIEHVPDDEFAIQQFHRLLKPGGKLIVSTPFGKGRGKPTKEPFHYHQITVYEFFSLFNSFSDTEFYFQKGVMFEPPRKGQRYPIGLAVATK</sequence>
<keyword evidence="2" id="KW-0808">Transferase</keyword>
<dbReference type="PANTHER" id="PTHR43861:SF6">
    <property type="entry name" value="METHYLTRANSFERASE TYPE 11"/>
    <property type="match status" value="1"/>
</dbReference>
<protein>
    <submittedName>
        <fullName evidence="2">2-polyprenyl-3-methyl-5-hydroxy-6-metoxy-1, 4-benzoquinol methylase</fullName>
    </submittedName>
</protein>
<name>A0A840QRL6_9BACI</name>
<organism evidence="2 3">
    <name type="scientific">Texcoconibacillus texcoconensis</name>
    <dbReference type="NCBI Taxonomy" id="1095777"/>
    <lineage>
        <taxon>Bacteria</taxon>
        <taxon>Bacillati</taxon>
        <taxon>Bacillota</taxon>
        <taxon>Bacilli</taxon>
        <taxon>Bacillales</taxon>
        <taxon>Bacillaceae</taxon>
        <taxon>Texcoconibacillus</taxon>
    </lineage>
</organism>
<dbReference type="PANTHER" id="PTHR43861">
    <property type="entry name" value="TRANS-ACONITATE 2-METHYLTRANSFERASE-RELATED"/>
    <property type="match status" value="1"/>
</dbReference>
<dbReference type="InterPro" id="IPR013216">
    <property type="entry name" value="Methyltransf_11"/>
</dbReference>
<dbReference type="EMBL" id="JACHHB010000009">
    <property type="protein sequence ID" value="MBB5174004.1"/>
    <property type="molecule type" value="Genomic_DNA"/>
</dbReference>
<dbReference type="AlphaFoldDB" id="A0A840QRL6"/>
<dbReference type="Gene3D" id="3.40.50.150">
    <property type="entry name" value="Vaccinia Virus protein VP39"/>
    <property type="match status" value="1"/>
</dbReference>
<dbReference type="SUPFAM" id="SSF53335">
    <property type="entry name" value="S-adenosyl-L-methionine-dependent methyltransferases"/>
    <property type="match status" value="1"/>
</dbReference>
<feature type="domain" description="Methyltransferase type 11" evidence="1">
    <location>
        <begin position="39"/>
        <end position="138"/>
    </location>
</feature>
<accession>A0A840QRL6</accession>
<evidence type="ECO:0000313" key="3">
    <source>
        <dbReference type="Proteomes" id="UP000551878"/>
    </source>
</evidence>
<proteinExistence type="predicted"/>
<gene>
    <name evidence="2" type="ORF">HNQ41_002194</name>
</gene>
<dbReference type="CDD" id="cd02440">
    <property type="entry name" value="AdoMet_MTases"/>
    <property type="match status" value="1"/>
</dbReference>
<keyword evidence="2" id="KW-0489">Methyltransferase</keyword>
<comment type="caution">
    <text evidence="2">The sequence shown here is derived from an EMBL/GenBank/DDBJ whole genome shotgun (WGS) entry which is preliminary data.</text>
</comment>
<dbReference type="Pfam" id="PF08241">
    <property type="entry name" value="Methyltransf_11"/>
    <property type="match status" value="1"/>
</dbReference>
<dbReference type="Proteomes" id="UP000551878">
    <property type="component" value="Unassembled WGS sequence"/>
</dbReference>
<dbReference type="GO" id="GO:0032259">
    <property type="term" value="P:methylation"/>
    <property type="evidence" value="ECO:0007669"/>
    <property type="project" value="UniProtKB-KW"/>
</dbReference>
<dbReference type="InterPro" id="IPR029063">
    <property type="entry name" value="SAM-dependent_MTases_sf"/>
</dbReference>